<proteinExistence type="evidence at transcript level"/>
<sequence>MFRKMTMAAILGLSLAGPTMAMAAEAPSGATGSTAGAPVAPPAFMSPAWAQDLCTAWNNSPTLTEKLAGSWVKNNGGKGYKVMEVSDSDMKTTPPVQLEIALKGGKAVCSYGGAIKVSKLNYNYDYKMWATTHDWHHMGSPLTAMMFGRLNFKGPKMEAMEKHGSLRCFPETRQGRARNGSRFLSS</sequence>
<evidence type="ECO:0000256" key="1">
    <source>
        <dbReference type="SAM" id="SignalP"/>
    </source>
</evidence>
<dbReference type="RefSeq" id="WP_278416256.1">
    <property type="nucleotide sequence ID" value="NZ_RRZY01000034.1"/>
</dbReference>
<dbReference type="InterPro" id="IPR036527">
    <property type="entry name" value="SCP2_sterol-bd_dom_sf"/>
</dbReference>
<organism evidence="2">
    <name type="scientific">Acidithiobacillus ferrooxidans</name>
    <name type="common">Thiobacillus ferrooxidans</name>
    <dbReference type="NCBI Taxonomy" id="920"/>
    <lineage>
        <taxon>Bacteria</taxon>
        <taxon>Pseudomonadati</taxon>
        <taxon>Pseudomonadota</taxon>
        <taxon>Acidithiobacillia</taxon>
        <taxon>Acidithiobacillales</taxon>
        <taxon>Acidithiobacillaceae</taxon>
        <taxon>Acidithiobacillus</taxon>
    </lineage>
</organism>
<dbReference type="AlphaFoldDB" id="Q006P6"/>
<evidence type="ECO:0000313" key="2">
    <source>
        <dbReference type="EMBL" id="ABJ53211.1"/>
    </source>
</evidence>
<evidence type="ECO:0008006" key="3">
    <source>
        <dbReference type="Google" id="ProtNLM"/>
    </source>
</evidence>
<dbReference type="EMBL" id="DQ923314">
    <property type="protein sequence ID" value="ABJ53211.1"/>
    <property type="molecule type" value="mRNA"/>
</dbReference>
<reference evidence="2" key="1">
    <citation type="submission" date="2006-08" db="EMBL/GenBank/DDBJ databases">
        <title>The bioleaching of metal sulfides.</title>
        <authorList>
            <person name="Zhou Q.G."/>
            <person name="Lan X.J."/>
        </authorList>
    </citation>
    <scope>NUCLEOTIDE SEQUENCE</scope>
    <source>
        <strain evidence="2">ATCC 23270</strain>
    </source>
</reference>
<keyword evidence="1" id="KW-0732">Signal</keyword>
<accession>Q006P6</accession>
<dbReference type="Gene3D" id="3.30.1050.10">
    <property type="entry name" value="SCP2 sterol-binding domain"/>
    <property type="match status" value="1"/>
</dbReference>
<feature type="chain" id="PRO_5004161877" description="SCP2 domain-containing protein" evidence="1">
    <location>
        <begin position="24"/>
        <end position="186"/>
    </location>
</feature>
<dbReference type="SUPFAM" id="SSF55718">
    <property type="entry name" value="SCP-like"/>
    <property type="match status" value="1"/>
</dbReference>
<feature type="signal peptide" evidence="1">
    <location>
        <begin position="1"/>
        <end position="23"/>
    </location>
</feature>
<name>Q006P6_ACIFR</name>
<protein>
    <recommendedName>
        <fullName evidence="3">SCP2 domain-containing protein</fullName>
    </recommendedName>
</protein>